<organism evidence="1 2">
    <name type="scientific">Ohtaekwangia kribbensis</name>
    <dbReference type="NCBI Taxonomy" id="688913"/>
    <lineage>
        <taxon>Bacteria</taxon>
        <taxon>Pseudomonadati</taxon>
        <taxon>Bacteroidota</taxon>
        <taxon>Cytophagia</taxon>
        <taxon>Cytophagales</taxon>
        <taxon>Fulvivirgaceae</taxon>
        <taxon>Ohtaekwangia</taxon>
    </lineage>
</organism>
<comment type="caution">
    <text evidence="1">The sequence shown here is derived from an EMBL/GenBank/DDBJ whole genome shotgun (WGS) entry which is preliminary data.</text>
</comment>
<accession>A0ABW3K5D7</accession>
<reference evidence="2" key="1">
    <citation type="journal article" date="2019" name="Int. J. Syst. Evol. Microbiol.">
        <title>The Global Catalogue of Microorganisms (GCM) 10K type strain sequencing project: providing services to taxonomists for standard genome sequencing and annotation.</title>
        <authorList>
            <consortium name="The Broad Institute Genomics Platform"/>
            <consortium name="The Broad Institute Genome Sequencing Center for Infectious Disease"/>
            <person name="Wu L."/>
            <person name="Ma J."/>
        </authorList>
    </citation>
    <scope>NUCLEOTIDE SEQUENCE [LARGE SCALE GENOMIC DNA]</scope>
    <source>
        <strain evidence="2">CCUG 58938</strain>
    </source>
</reference>
<dbReference type="Proteomes" id="UP001597112">
    <property type="component" value="Unassembled WGS sequence"/>
</dbReference>
<protein>
    <submittedName>
        <fullName evidence="1">Uncharacterized protein</fullName>
    </submittedName>
</protein>
<proteinExistence type="predicted"/>
<evidence type="ECO:0000313" key="2">
    <source>
        <dbReference type="Proteomes" id="UP001597112"/>
    </source>
</evidence>
<keyword evidence="2" id="KW-1185">Reference proteome</keyword>
<gene>
    <name evidence="1" type="ORF">ACFQ21_13520</name>
</gene>
<dbReference type="EMBL" id="JBHTKA010000004">
    <property type="protein sequence ID" value="MFD1000336.1"/>
    <property type="molecule type" value="Genomic_DNA"/>
</dbReference>
<dbReference type="RefSeq" id="WP_377579742.1">
    <property type="nucleotide sequence ID" value="NZ_JBHTKA010000004.1"/>
</dbReference>
<sequence>MQLDNQANATTDNGDEVTYHNNGLAVWTSYSKNGHDENYAWFDLGSGNVTVKNPDNEIINKMIDIAGRLNAKVQGDDGEIYDTKIFTTDKQVTKEKSPWWKIWS</sequence>
<evidence type="ECO:0000313" key="1">
    <source>
        <dbReference type="EMBL" id="MFD1000336.1"/>
    </source>
</evidence>
<name>A0ABW3K5D7_9BACT</name>